<feature type="chain" id="PRO_5043636810" description="SH3 domain-containing protein" evidence="1">
    <location>
        <begin position="25"/>
        <end position="109"/>
    </location>
</feature>
<keyword evidence="1" id="KW-0732">Signal</keyword>
<sequence>MRKYFSSLLAAGALVGAAALPVIAATPASAAATTCAPTSHDYTVAEEKVPVHSSISGNAAVIDYIYKNNSVHAYWACTNSSGNPWVCIGSCKVTEDAISGRWVYRNYLR</sequence>
<evidence type="ECO:0000313" key="2">
    <source>
        <dbReference type="EMBL" id="WTS16502.1"/>
    </source>
</evidence>
<organism evidence="2">
    <name type="scientific">Streptomyces sp. NBC_00119</name>
    <dbReference type="NCBI Taxonomy" id="2975659"/>
    <lineage>
        <taxon>Bacteria</taxon>
        <taxon>Bacillati</taxon>
        <taxon>Actinomycetota</taxon>
        <taxon>Actinomycetes</taxon>
        <taxon>Kitasatosporales</taxon>
        <taxon>Streptomycetaceae</taxon>
        <taxon>Streptomyces</taxon>
    </lineage>
</organism>
<reference evidence="2" key="1">
    <citation type="submission" date="2022-10" db="EMBL/GenBank/DDBJ databases">
        <title>The complete genomes of actinobacterial strains from the NBC collection.</title>
        <authorList>
            <person name="Joergensen T.S."/>
            <person name="Alvarez Arevalo M."/>
            <person name="Sterndorff E.B."/>
            <person name="Faurdal D."/>
            <person name="Vuksanovic O."/>
            <person name="Mourched A.-S."/>
            <person name="Charusanti P."/>
            <person name="Shaw S."/>
            <person name="Blin K."/>
            <person name="Weber T."/>
        </authorList>
    </citation>
    <scope>NUCLEOTIDE SEQUENCE</scope>
    <source>
        <strain evidence="2">NBC_00119</strain>
    </source>
</reference>
<dbReference type="AlphaFoldDB" id="A0AAU1UGG2"/>
<protein>
    <recommendedName>
        <fullName evidence="3">SH3 domain-containing protein</fullName>
    </recommendedName>
</protein>
<gene>
    <name evidence="2" type="ORF">OHU69_38910</name>
</gene>
<feature type="signal peptide" evidence="1">
    <location>
        <begin position="1"/>
        <end position="24"/>
    </location>
</feature>
<dbReference type="EMBL" id="CP108195">
    <property type="protein sequence ID" value="WTS16502.1"/>
    <property type="molecule type" value="Genomic_DNA"/>
</dbReference>
<accession>A0AAU1UGG2</accession>
<evidence type="ECO:0000256" key="1">
    <source>
        <dbReference type="SAM" id="SignalP"/>
    </source>
</evidence>
<name>A0AAU1UGG2_9ACTN</name>
<proteinExistence type="predicted"/>
<evidence type="ECO:0008006" key="3">
    <source>
        <dbReference type="Google" id="ProtNLM"/>
    </source>
</evidence>